<dbReference type="EMBL" id="FWZT01000008">
    <property type="protein sequence ID" value="SMF27485.1"/>
    <property type="molecule type" value="Genomic_DNA"/>
</dbReference>
<dbReference type="CDD" id="cd03443">
    <property type="entry name" value="PaaI_thioesterase"/>
    <property type="match status" value="1"/>
</dbReference>
<dbReference type="AlphaFoldDB" id="A0A1Y6BTG0"/>
<reference evidence="2" key="1">
    <citation type="submission" date="2017-04" db="EMBL/GenBank/DDBJ databases">
        <authorList>
            <person name="Varghese N."/>
            <person name="Submissions S."/>
        </authorList>
    </citation>
    <scope>NUCLEOTIDE SEQUENCE [LARGE SCALE GENOMIC DNA]</scope>
    <source>
        <strain evidence="2">RKEM611</strain>
    </source>
</reference>
<accession>A0A1Y6BTG0</accession>
<gene>
    <name evidence="1" type="ORF">SAMN06296036_108231</name>
</gene>
<dbReference type="InterPro" id="IPR029069">
    <property type="entry name" value="HotDog_dom_sf"/>
</dbReference>
<organism evidence="1 2">
    <name type="scientific">Pseudobacteriovorax antillogorgiicola</name>
    <dbReference type="NCBI Taxonomy" id="1513793"/>
    <lineage>
        <taxon>Bacteria</taxon>
        <taxon>Pseudomonadati</taxon>
        <taxon>Bdellovibrionota</taxon>
        <taxon>Oligoflexia</taxon>
        <taxon>Oligoflexales</taxon>
        <taxon>Pseudobacteriovoracaceae</taxon>
        <taxon>Pseudobacteriovorax</taxon>
    </lineage>
</organism>
<proteinExistence type="predicted"/>
<dbReference type="Gene3D" id="3.10.129.10">
    <property type="entry name" value="Hotdog Thioesterase"/>
    <property type="match status" value="1"/>
</dbReference>
<dbReference type="Proteomes" id="UP000192907">
    <property type="component" value="Unassembled WGS sequence"/>
</dbReference>
<evidence type="ECO:0000313" key="1">
    <source>
        <dbReference type="EMBL" id="SMF27485.1"/>
    </source>
</evidence>
<evidence type="ECO:0000313" key="2">
    <source>
        <dbReference type="Proteomes" id="UP000192907"/>
    </source>
</evidence>
<dbReference type="OrthoDB" id="3173842at2"/>
<dbReference type="RefSeq" id="WP_132318700.1">
    <property type="nucleotide sequence ID" value="NZ_FWZT01000008.1"/>
</dbReference>
<dbReference type="STRING" id="1513793.SAMN06296036_108231"/>
<sequence length="187" mass="20815">MWLAQSAEIRKKLHQVFADDWPWASSSIGQVVKKGALRVLNVGIGQAVPFASRNGFEVLEFRSGFIKAKIPLKGNKNHFGAMYAGAIFTVAEIPGGVVAMLNFDDDFYPVLKDQKVEFVKKAKSDVTVSFEMTEAEIARIQSEADECGKSEFVLLGEIKDCDEQIVARSYGTYQLHSKSRRPGKTRH</sequence>
<dbReference type="Pfam" id="PF14539">
    <property type="entry name" value="DUF4442"/>
    <property type="match status" value="1"/>
</dbReference>
<dbReference type="SUPFAM" id="SSF54637">
    <property type="entry name" value="Thioesterase/thiol ester dehydrase-isomerase"/>
    <property type="match status" value="1"/>
</dbReference>
<name>A0A1Y6BTG0_9BACT</name>
<protein>
    <submittedName>
        <fullName evidence="1">Acyl-coenzyme A thioesterase PaaI, contains HGG motif</fullName>
    </submittedName>
</protein>
<keyword evidence="2" id="KW-1185">Reference proteome</keyword>
<dbReference type="InterPro" id="IPR027961">
    <property type="entry name" value="DUF4442"/>
</dbReference>